<dbReference type="InterPro" id="IPR033932">
    <property type="entry name" value="YtcJ-like"/>
</dbReference>
<dbReference type="EMBL" id="CDHN01000001">
    <property type="protein sequence ID" value="CEJ80220.1"/>
    <property type="molecule type" value="Genomic_DNA"/>
</dbReference>
<dbReference type="Gene3D" id="2.30.40.10">
    <property type="entry name" value="Urease, subunit C, domain 1"/>
    <property type="match status" value="1"/>
</dbReference>
<protein>
    <recommendedName>
        <fullName evidence="2">Amidohydrolase 3 domain-containing protein</fullName>
    </recommendedName>
</protein>
<dbReference type="SUPFAM" id="SSF51338">
    <property type="entry name" value="Composite domain of metallo-dependent hydrolases"/>
    <property type="match status" value="1"/>
</dbReference>
<dbReference type="InterPro" id="IPR011059">
    <property type="entry name" value="Metal-dep_hydrolase_composite"/>
</dbReference>
<dbReference type="AlphaFoldDB" id="A0A0A1T2B7"/>
<feature type="domain" description="Amidohydrolase 3" evidence="2">
    <location>
        <begin position="85"/>
        <end position="572"/>
    </location>
</feature>
<evidence type="ECO:0000313" key="3">
    <source>
        <dbReference type="EMBL" id="CEJ80220.1"/>
    </source>
</evidence>
<evidence type="ECO:0000256" key="1">
    <source>
        <dbReference type="SAM" id="SignalP"/>
    </source>
</evidence>
<proteinExistence type="predicted"/>
<dbReference type="InterPro" id="IPR032466">
    <property type="entry name" value="Metal_Hydrolase"/>
</dbReference>
<dbReference type="InterPro" id="IPR013108">
    <property type="entry name" value="Amidohydro_3"/>
</dbReference>
<dbReference type="Pfam" id="PF07969">
    <property type="entry name" value="Amidohydro_3"/>
    <property type="match status" value="1"/>
</dbReference>
<dbReference type="PANTHER" id="PTHR22642">
    <property type="entry name" value="IMIDAZOLONEPROPIONASE"/>
    <property type="match status" value="1"/>
</dbReference>
<dbReference type="Proteomes" id="UP000039046">
    <property type="component" value="Unassembled WGS sequence"/>
</dbReference>
<dbReference type="Gene3D" id="3.20.20.140">
    <property type="entry name" value="Metal-dependent hydrolases"/>
    <property type="match status" value="1"/>
</dbReference>
<dbReference type="GO" id="GO:0016810">
    <property type="term" value="F:hydrolase activity, acting on carbon-nitrogen (but not peptide) bonds"/>
    <property type="evidence" value="ECO:0007669"/>
    <property type="project" value="InterPro"/>
</dbReference>
<keyword evidence="4" id="KW-1185">Reference proteome</keyword>
<dbReference type="PANTHER" id="PTHR22642:SF2">
    <property type="entry name" value="PROTEIN LONG AFTER FAR-RED 3"/>
    <property type="match status" value="1"/>
</dbReference>
<dbReference type="STRING" id="1531966.A0A0A1T2B7"/>
<dbReference type="Gene3D" id="3.10.310.70">
    <property type="match status" value="1"/>
</dbReference>
<dbReference type="OrthoDB" id="3501663at2759"/>
<name>A0A0A1T2B7_9HYPO</name>
<feature type="signal peptide" evidence="1">
    <location>
        <begin position="1"/>
        <end position="22"/>
    </location>
</feature>
<organism evidence="3 4">
    <name type="scientific">[Torrubiella] hemipterigena</name>
    <dbReference type="NCBI Taxonomy" id="1531966"/>
    <lineage>
        <taxon>Eukaryota</taxon>
        <taxon>Fungi</taxon>
        <taxon>Dikarya</taxon>
        <taxon>Ascomycota</taxon>
        <taxon>Pezizomycotina</taxon>
        <taxon>Sordariomycetes</taxon>
        <taxon>Hypocreomycetidae</taxon>
        <taxon>Hypocreales</taxon>
        <taxon>Clavicipitaceae</taxon>
        <taxon>Clavicipitaceae incertae sedis</taxon>
        <taxon>'Torrubiella' clade</taxon>
    </lineage>
</organism>
<gene>
    <name evidence="3" type="ORF">VHEMI00417</name>
</gene>
<feature type="chain" id="PRO_5001978803" description="Amidohydrolase 3 domain-containing protein" evidence="1">
    <location>
        <begin position="23"/>
        <end position="586"/>
    </location>
</feature>
<accession>A0A0A1T2B7</accession>
<sequence length="586" mass="64523">MAARRLIFGGTILSAIAAIALALSFQAQQPLGSIESQPVTYCYKRVRTQTKDLPEAQCFTVADGVFTEIFKGKDELDGTPVVTSDRYVIPGLWDGHGHLMGYGEFLYSVDLFGAESINDVRTRIKAFLKENPGAGSKESWLRGVGWDQAAFGRMPTADDFEQDEELRGHFIMLDRADVHCSWISQAVLDLIPTPIPDVPGGEVVRDPGLGVFCDNALDMVMPLWPKPSVEMQAVAVKSAMRKLNELGLVGVHDASTVPSQVELYNTLADSDDWTVRIYSMLECDTRNTFCPQNANKIARADGRLTVHSVKLFADGALGSWGSAMLEPYSDHPWSSGSLLINGSSLATVAKLWAAHGFQVNIHAIGDLANRNSIDALETALKQECPEVDGDDLYKCQARFRHRIEHAQIIHPDDQARMHKLRIIPSIQPTHATSDMKYAEDRLGPKRTAEEAYRMKSLLDIDPILGSDFPVEPPNPFEGIYAAITRLSPHTGTAPDGSKSGWHLEEALSLDEALWGFTGSPAYGAFMEGKAGQITKGAFADWVVLDAPLESLSTEDLRNVKVRETWVAGNRVYHREEGDQEQEQAEL</sequence>
<dbReference type="CDD" id="cd01300">
    <property type="entry name" value="YtcJ_like"/>
    <property type="match status" value="1"/>
</dbReference>
<dbReference type="SUPFAM" id="SSF51556">
    <property type="entry name" value="Metallo-dependent hydrolases"/>
    <property type="match status" value="1"/>
</dbReference>
<evidence type="ECO:0000259" key="2">
    <source>
        <dbReference type="Pfam" id="PF07969"/>
    </source>
</evidence>
<keyword evidence="1" id="KW-0732">Signal</keyword>
<dbReference type="HOGENOM" id="CLU_009942_1_1_1"/>
<evidence type="ECO:0000313" key="4">
    <source>
        <dbReference type="Proteomes" id="UP000039046"/>
    </source>
</evidence>
<reference evidence="3 4" key="1">
    <citation type="journal article" date="2015" name="Genome Announc.">
        <title>Draft Genome Sequence and Gene Annotation of the Entomopathogenic Fungus Verticillium hemipterigenum.</title>
        <authorList>
            <person name="Horn F."/>
            <person name="Habel A."/>
            <person name="Scharf D.H."/>
            <person name="Dworschak J."/>
            <person name="Brakhage A.A."/>
            <person name="Guthke R."/>
            <person name="Hertweck C."/>
            <person name="Linde J."/>
        </authorList>
    </citation>
    <scope>NUCLEOTIDE SEQUENCE [LARGE SCALE GENOMIC DNA]</scope>
</reference>